<feature type="region of interest" description="Disordered" evidence="1">
    <location>
        <begin position="1"/>
        <end position="27"/>
    </location>
</feature>
<name>A0A834QJQ9_MARMO</name>
<dbReference type="AlphaFoldDB" id="A0A834QJQ9"/>
<organism evidence="2 3">
    <name type="scientific">Marmota monax</name>
    <name type="common">Woodchuck</name>
    <dbReference type="NCBI Taxonomy" id="9995"/>
    <lineage>
        <taxon>Eukaryota</taxon>
        <taxon>Metazoa</taxon>
        <taxon>Chordata</taxon>
        <taxon>Craniata</taxon>
        <taxon>Vertebrata</taxon>
        <taxon>Euteleostomi</taxon>
        <taxon>Mammalia</taxon>
        <taxon>Eutheria</taxon>
        <taxon>Euarchontoglires</taxon>
        <taxon>Glires</taxon>
        <taxon>Rodentia</taxon>
        <taxon>Sciuromorpha</taxon>
        <taxon>Sciuridae</taxon>
        <taxon>Xerinae</taxon>
        <taxon>Marmotini</taxon>
        <taxon>Marmota</taxon>
    </lineage>
</organism>
<dbReference type="Proteomes" id="UP000662637">
    <property type="component" value="Unassembled WGS sequence"/>
</dbReference>
<proteinExistence type="predicted"/>
<dbReference type="EMBL" id="WJEC01000841">
    <property type="protein sequence ID" value="KAF7480729.1"/>
    <property type="molecule type" value="Genomic_DNA"/>
</dbReference>
<evidence type="ECO:0000313" key="3">
    <source>
        <dbReference type="Proteomes" id="UP000662637"/>
    </source>
</evidence>
<accession>A0A834QJQ9</accession>
<sequence length="67" mass="7052">MTKTAEATGQMMDQPSQHGSPGHLPHPPFLRVLCSGRMDAVSLAEACNTVLATPVSSQLLFKLTSAS</sequence>
<reference evidence="2" key="1">
    <citation type="submission" date="2020-08" db="EMBL/GenBank/DDBJ databases">
        <authorList>
            <person name="Shumante A."/>
            <person name="Zimin A.V."/>
            <person name="Puiu D."/>
            <person name="Salzberg S.L."/>
        </authorList>
    </citation>
    <scope>NUCLEOTIDE SEQUENCE</scope>
    <source>
        <strain evidence="2">WC2-LM</strain>
        <tissue evidence="2">Liver</tissue>
    </source>
</reference>
<evidence type="ECO:0000256" key="1">
    <source>
        <dbReference type="SAM" id="MobiDB-lite"/>
    </source>
</evidence>
<protein>
    <submittedName>
        <fullName evidence="2">Uncharacterized protein</fullName>
    </submittedName>
</protein>
<comment type="caution">
    <text evidence="2">The sequence shown here is derived from an EMBL/GenBank/DDBJ whole genome shotgun (WGS) entry which is preliminary data.</text>
</comment>
<evidence type="ECO:0000313" key="2">
    <source>
        <dbReference type="EMBL" id="KAF7480729.1"/>
    </source>
</evidence>
<gene>
    <name evidence="2" type="ORF">GHT09_008015</name>
</gene>
<feature type="compositionally biased region" description="Polar residues" evidence="1">
    <location>
        <begin position="1"/>
        <end position="19"/>
    </location>
</feature>